<keyword evidence="5" id="KW-1185">Reference proteome</keyword>
<dbReference type="EMBL" id="CP026520">
    <property type="protein sequence ID" value="QAV21149.1"/>
    <property type="molecule type" value="Genomic_DNA"/>
</dbReference>
<evidence type="ECO:0000256" key="1">
    <source>
        <dbReference type="SAM" id="MobiDB-lite"/>
    </source>
</evidence>
<evidence type="ECO:0000313" key="4">
    <source>
        <dbReference type="Proteomes" id="UP000288943"/>
    </source>
</evidence>
<dbReference type="Proteomes" id="UP001527202">
    <property type="component" value="Unassembled WGS sequence"/>
</dbReference>
<accession>A0A410X3G3</accession>
<protein>
    <submittedName>
        <fullName evidence="3">Uncharacterized protein</fullName>
    </submittedName>
</protein>
<sequence length="162" mass="18273">MSDNKLNEDFKEEDNELLKESATLDEEEDIQDTIASLLYGNRLRDLVRSVAKHEGQNVMIGKKGINGMQNAMKFLTVMLSYEILEVLKNKNKTVISPVITSEALNNMVGKSDSLNRVLLELEELKGRLHLLSGSTSISKATDYVNLFEREIINEHEVTDSTD</sequence>
<reference evidence="2 5" key="2">
    <citation type="submission" date="2022-05" db="EMBL/GenBank/DDBJ databases">
        <title>Genome Sequencing of Bee-Associated Microbes.</title>
        <authorList>
            <person name="Dunlap C."/>
        </authorList>
    </citation>
    <scope>NUCLEOTIDE SEQUENCE [LARGE SCALE GENOMIC DNA]</scope>
    <source>
        <strain evidence="2 5">NRRL B-23120</strain>
    </source>
</reference>
<dbReference type="RefSeq" id="WP_042234755.1">
    <property type="nucleotide sequence ID" value="NZ_CP026520.1"/>
</dbReference>
<dbReference type="AlphaFoldDB" id="A0A410X3G3"/>
<dbReference type="EMBL" id="JAMDMJ010000037">
    <property type="protein sequence ID" value="MCY9598937.1"/>
    <property type="molecule type" value="Genomic_DNA"/>
</dbReference>
<feature type="region of interest" description="Disordered" evidence="1">
    <location>
        <begin position="1"/>
        <end position="23"/>
    </location>
</feature>
<dbReference type="OrthoDB" id="9969906at2"/>
<dbReference type="Proteomes" id="UP000288943">
    <property type="component" value="Chromosome"/>
</dbReference>
<name>A0A410X3G3_9BACL</name>
<gene>
    <name evidence="2" type="ORF">M5X16_24570</name>
    <name evidence="3" type="ORF">PC41400_27125</name>
</gene>
<dbReference type="GeneID" id="95378467"/>
<proteinExistence type="predicted"/>
<organism evidence="3 4">
    <name type="scientific">Paenibacillus chitinolyticus</name>
    <dbReference type="NCBI Taxonomy" id="79263"/>
    <lineage>
        <taxon>Bacteria</taxon>
        <taxon>Bacillati</taxon>
        <taxon>Bacillota</taxon>
        <taxon>Bacilli</taxon>
        <taxon>Bacillales</taxon>
        <taxon>Paenibacillaceae</taxon>
        <taxon>Paenibacillus</taxon>
    </lineage>
</organism>
<evidence type="ECO:0000313" key="2">
    <source>
        <dbReference type="EMBL" id="MCY9598937.1"/>
    </source>
</evidence>
<evidence type="ECO:0000313" key="3">
    <source>
        <dbReference type="EMBL" id="QAV21149.1"/>
    </source>
</evidence>
<evidence type="ECO:0000313" key="5">
    <source>
        <dbReference type="Proteomes" id="UP001527202"/>
    </source>
</evidence>
<dbReference type="KEGG" id="pchi:PC41400_27125"/>
<reference evidence="3 4" key="1">
    <citation type="submission" date="2018-01" db="EMBL/GenBank/DDBJ databases">
        <title>The whole genome sequencing and assembly of Paenibacillus chitinolyticus KCCM 41400 strain.</title>
        <authorList>
            <person name="Kim J.-Y."/>
            <person name="Park M.-K."/>
            <person name="Lee Y.-J."/>
            <person name="Yi H."/>
            <person name="Bahn Y.-S."/>
            <person name="Kim J.F."/>
            <person name="Lee D.-W."/>
        </authorList>
    </citation>
    <scope>NUCLEOTIDE SEQUENCE [LARGE SCALE GENOMIC DNA]</scope>
    <source>
        <strain evidence="3 4">KCCM 41400</strain>
    </source>
</reference>